<keyword evidence="1" id="KW-0472">Membrane</keyword>
<dbReference type="EMBL" id="HG793190">
    <property type="protein sequence ID" value="CRL30695.1"/>
    <property type="molecule type" value="Genomic_DNA"/>
</dbReference>
<keyword evidence="1" id="KW-0812">Transmembrane</keyword>
<name>A0A0G4PWW9_PENC3</name>
<reference evidence="3 4" key="1">
    <citation type="journal article" date="2014" name="Nat. Commun.">
        <title>Multiple recent horizontal transfers of a large genomic region in cheese making fungi.</title>
        <authorList>
            <person name="Cheeseman K."/>
            <person name="Ropars J."/>
            <person name="Renault P."/>
            <person name="Dupont J."/>
            <person name="Gouzy J."/>
            <person name="Branca A."/>
            <person name="Abraham A.L."/>
            <person name="Ceppi M."/>
            <person name="Conseiller E."/>
            <person name="Debuchy R."/>
            <person name="Malagnac F."/>
            <person name="Goarin A."/>
            <person name="Silar P."/>
            <person name="Lacoste S."/>
            <person name="Sallet E."/>
            <person name="Bensimon A."/>
            <person name="Giraud T."/>
            <person name="Brygoo Y."/>
        </authorList>
    </citation>
    <scope>NUCLEOTIDE SEQUENCE [LARGE SCALE GENOMIC DNA]</scope>
    <source>
        <strain evidence="4">FM 013</strain>
    </source>
</reference>
<evidence type="ECO:0000313" key="3">
    <source>
        <dbReference type="EMBL" id="CRL30695.1"/>
    </source>
</evidence>
<feature type="signal peptide" evidence="2">
    <location>
        <begin position="1"/>
        <end position="25"/>
    </location>
</feature>
<feature type="transmembrane region" description="Helical" evidence="1">
    <location>
        <begin position="185"/>
        <end position="213"/>
    </location>
</feature>
<organism evidence="3 4">
    <name type="scientific">Penicillium camemberti (strain FM 013)</name>
    <dbReference type="NCBI Taxonomy" id="1429867"/>
    <lineage>
        <taxon>Eukaryota</taxon>
        <taxon>Fungi</taxon>
        <taxon>Dikarya</taxon>
        <taxon>Ascomycota</taxon>
        <taxon>Pezizomycotina</taxon>
        <taxon>Eurotiomycetes</taxon>
        <taxon>Eurotiomycetidae</taxon>
        <taxon>Eurotiales</taxon>
        <taxon>Aspergillaceae</taxon>
        <taxon>Penicillium</taxon>
    </lineage>
</organism>
<keyword evidence="1" id="KW-1133">Transmembrane helix</keyword>
<dbReference type="AlphaFoldDB" id="A0A0G4PWW9"/>
<keyword evidence="4" id="KW-1185">Reference proteome</keyword>
<gene>
    <name evidence="3" type="ORF">PCAMFM013_S057g000017</name>
</gene>
<proteinExistence type="predicted"/>
<evidence type="ECO:0000256" key="2">
    <source>
        <dbReference type="SAM" id="SignalP"/>
    </source>
</evidence>
<feature type="transmembrane region" description="Helical" evidence="1">
    <location>
        <begin position="125"/>
        <end position="145"/>
    </location>
</feature>
<feature type="chain" id="PRO_5005195813" evidence="2">
    <location>
        <begin position="26"/>
        <end position="274"/>
    </location>
</feature>
<sequence length="274" mass="29949">MDFIGTRRGIATIVAFILVLTCVLAGGQPGFLQGSDIVTLHLPAHEDMRPLLSIHVISFCRGFQKASDRQGMIETYCSRSFRDLVPLTIPSTLPNAQGNSLAPQDVFRSEYIINRLTALSPTRRLMSISYTTAIVTLGLSIFFRINKIQRGGSSSRLLTAPARIFSVYPRLPASHFDTTPSMMELFSIILSTLCVGAASFIASIISSEFVYLINNDGNPYGVSASHGDSLSNISWIATSIQSLLVIESLILVLKHKTGYLTCEVIDSSLHIHQP</sequence>
<keyword evidence="2" id="KW-0732">Signal</keyword>
<evidence type="ECO:0000313" key="4">
    <source>
        <dbReference type="Proteomes" id="UP000053732"/>
    </source>
</evidence>
<protein>
    <submittedName>
        <fullName evidence="3">Str. FM013</fullName>
    </submittedName>
</protein>
<accession>A0A0G4PWW9</accession>
<evidence type="ECO:0000256" key="1">
    <source>
        <dbReference type="SAM" id="Phobius"/>
    </source>
</evidence>
<dbReference type="Proteomes" id="UP000053732">
    <property type="component" value="Unassembled WGS sequence"/>
</dbReference>
<feature type="transmembrane region" description="Helical" evidence="1">
    <location>
        <begin position="233"/>
        <end position="253"/>
    </location>
</feature>